<dbReference type="EMBL" id="CP017248">
    <property type="protein sequence ID" value="AOR31426.1"/>
    <property type="molecule type" value="Genomic_DNA"/>
</dbReference>
<dbReference type="Proteomes" id="UP000094960">
    <property type="component" value="Chromosome"/>
</dbReference>
<reference evidence="2" key="1">
    <citation type="submission" date="2016-09" db="EMBL/GenBank/DDBJ databases">
        <title>Streptomyces puniciscabiei strain:TW1S1 Genome sequencing and assembly.</title>
        <authorList>
            <person name="Kim M.-K."/>
            <person name="Kim S.B."/>
        </authorList>
    </citation>
    <scope>NUCLEOTIDE SEQUENCE [LARGE SCALE GENOMIC DNA]</scope>
    <source>
        <strain evidence="2">TW1S1</strain>
    </source>
</reference>
<dbReference type="KEGG" id="spun:BFF78_10585"/>
<sequence length="106" mass="10919">MVLHADALVVPTPEPITVRGAEPVAQGAMAAAARARFTGLARLDGEFGLVMASQGRPRLVLAFAFGADGRITRIDVVAEPERLRGTEIAVVDPGQAETGGAGELAQ</sequence>
<protein>
    <submittedName>
        <fullName evidence="1">Uncharacterized protein</fullName>
    </submittedName>
</protein>
<name>A0A1D7Y7E1_9ACTN</name>
<proteinExistence type="predicted"/>
<accession>A0A1D7Y7E1</accession>
<evidence type="ECO:0000313" key="2">
    <source>
        <dbReference type="Proteomes" id="UP000094960"/>
    </source>
</evidence>
<gene>
    <name evidence="1" type="ORF">BFF78_10585</name>
</gene>
<organism evidence="1 2">
    <name type="scientific">Streptomyces fodineus</name>
    <dbReference type="NCBI Taxonomy" id="1904616"/>
    <lineage>
        <taxon>Bacteria</taxon>
        <taxon>Bacillati</taxon>
        <taxon>Actinomycetota</taxon>
        <taxon>Actinomycetes</taxon>
        <taxon>Kitasatosporales</taxon>
        <taxon>Streptomycetaceae</taxon>
        <taxon>Streptomyces</taxon>
    </lineage>
</organism>
<evidence type="ECO:0000313" key="1">
    <source>
        <dbReference type="EMBL" id="AOR31426.1"/>
    </source>
</evidence>
<keyword evidence="2" id="KW-1185">Reference proteome</keyword>
<dbReference type="AlphaFoldDB" id="A0A1D7Y7E1"/>